<protein>
    <recommendedName>
        <fullName evidence="2">phenylalanine--tRNA ligase</fullName>
        <ecNumber evidence="2">6.1.1.20</ecNumber>
    </recommendedName>
</protein>
<dbReference type="InterPro" id="IPR045060">
    <property type="entry name" value="Phe-tRNA-ligase_IIc_bsu"/>
</dbReference>
<dbReference type="GO" id="GO:0005524">
    <property type="term" value="F:ATP binding"/>
    <property type="evidence" value="ECO:0007669"/>
    <property type="project" value="UniProtKB-KW"/>
</dbReference>
<evidence type="ECO:0000259" key="11">
    <source>
        <dbReference type="PROSITE" id="PS51483"/>
    </source>
</evidence>
<dbReference type="Pfam" id="PF03484">
    <property type="entry name" value="B5"/>
    <property type="match status" value="1"/>
</dbReference>
<evidence type="ECO:0000256" key="4">
    <source>
        <dbReference type="ARBA" id="ARBA00022598"/>
    </source>
</evidence>
<comment type="cofactor">
    <cofactor evidence="1">
        <name>Mg(2+)</name>
        <dbReference type="ChEBI" id="CHEBI:18420"/>
    </cofactor>
</comment>
<dbReference type="Pfam" id="PF17759">
    <property type="entry name" value="tRNA_synthFbeta"/>
    <property type="match status" value="1"/>
</dbReference>
<dbReference type="InterPro" id="IPR020825">
    <property type="entry name" value="Phe-tRNA_synthase-like_B3/B4"/>
</dbReference>
<evidence type="ECO:0000256" key="7">
    <source>
        <dbReference type="ARBA" id="ARBA00022840"/>
    </source>
</evidence>
<feature type="domain" description="B5" evidence="11">
    <location>
        <begin position="288"/>
        <end position="363"/>
    </location>
</feature>
<dbReference type="Gene3D" id="3.30.930.10">
    <property type="entry name" value="Bira Bifunctional Protein, Domain 2"/>
    <property type="match status" value="1"/>
</dbReference>
<evidence type="ECO:0000313" key="12">
    <source>
        <dbReference type="EMBL" id="CAA9428457.1"/>
    </source>
</evidence>
<dbReference type="GO" id="GO:0009328">
    <property type="term" value="C:phenylalanine-tRNA ligase complex"/>
    <property type="evidence" value="ECO:0007669"/>
    <property type="project" value="TreeGrafter"/>
</dbReference>
<dbReference type="InterPro" id="IPR009061">
    <property type="entry name" value="DNA-bd_dom_put_sf"/>
</dbReference>
<accession>A0A6J4PYR7</accession>
<evidence type="ECO:0000256" key="9">
    <source>
        <dbReference type="ARBA" id="ARBA00022917"/>
    </source>
</evidence>
<dbReference type="Gene3D" id="3.30.56.10">
    <property type="match status" value="2"/>
</dbReference>
<dbReference type="SMART" id="SM00874">
    <property type="entry name" value="B5"/>
    <property type="match status" value="1"/>
</dbReference>
<keyword evidence="7" id="KW-0067">ATP-binding</keyword>
<dbReference type="SMART" id="SM00873">
    <property type="entry name" value="B3_4"/>
    <property type="match status" value="1"/>
</dbReference>
<evidence type="ECO:0000256" key="6">
    <source>
        <dbReference type="ARBA" id="ARBA00022741"/>
    </source>
</evidence>
<dbReference type="SUPFAM" id="SSF56037">
    <property type="entry name" value="PheT/TilS domain"/>
    <property type="match status" value="1"/>
</dbReference>
<dbReference type="EMBL" id="CADCUQ010000767">
    <property type="protein sequence ID" value="CAA9428457.1"/>
    <property type="molecule type" value="Genomic_DNA"/>
</dbReference>
<dbReference type="InterPro" id="IPR045864">
    <property type="entry name" value="aa-tRNA-synth_II/BPL/LPL"/>
</dbReference>
<keyword evidence="3" id="KW-0963">Cytoplasm</keyword>
<reference evidence="12" key="1">
    <citation type="submission" date="2020-02" db="EMBL/GenBank/DDBJ databases">
        <authorList>
            <person name="Meier V. D."/>
        </authorList>
    </citation>
    <scope>NUCLEOTIDE SEQUENCE</scope>
    <source>
        <strain evidence="12">AVDCRST_MAG64</strain>
    </source>
</reference>
<dbReference type="SUPFAM" id="SSF46955">
    <property type="entry name" value="Putative DNA-binding domain"/>
    <property type="match status" value="2"/>
</dbReference>
<dbReference type="GO" id="GO:0000287">
    <property type="term" value="F:magnesium ion binding"/>
    <property type="evidence" value="ECO:0007669"/>
    <property type="project" value="InterPro"/>
</dbReference>
<evidence type="ECO:0000256" key="5">
    <source>
        <dbReference type="ARBA" id="ARBA00022723"/>
    </source>
</evidence>
<dbReference type="GO" id="GO:0003723">
    <property type="term" value="F:RNA binding"/>
    <property type="evidence" value="ECO:0007669"/>
    <property type="project" value="InterPro"/>
</dbReference>
<dbReference type="InterPro" id="IPR041616">
    <property type="entry name" value="PheRS_beta_core"/>
</dbReference>
<name>A0A6J4PYR7_9BACT</name>
<evidence type="ECO:0000256" key="10">
    <source>
        <dbReference type="ARBA" id="ARBA00023146"/>
    </source>
</evidence>
<dbReference type="FunFam" id="3.50.40.10:FF:000001">
    <property type="entry name" value="Phenylalanine--tRNA ligase beta subunit"/>
    <property type="match status" value="1"/>
</dbReference>
<keyword evidence="10 12" id="KW-0030">Aminoacyl-tRNA synthetase</keyword>
<evidence type="ECO:0000256" key="2">
    <source>
        <dbReference type="ARBA" id="ARBA00012814"/>
    </source>
</evidence>
<dbReference type="GO" id="GO:0006432">
    <property type="term" value="P:phenylalanyl-tRNA aminoacylation"/>
    <property type="evidence" value="ECO:0007669"/>
    <property type="project" value="InterPro"/>
</dbReference>
<evidence type="ECO:0000256" key="3">
    <source>
        <dbReference type="ARBA" id="ARBA00022490"/>
    </source>
</evidence>
<organism evidence="12">
    <name type="scientific">uncultured Phycisphaerae bacterium</name>
    <dbReference type="NCBI Taxonomy" id="904963"/>
    <lineage>
        <taxon>Bacteria</taxon>
        <taxon>Pseudomonadati</taxon>
        <taxon>Planctomycetota</taxon>
        <taxon>Phycisphaerae</taxon>
        <taxon>environmental samples</taxon>
    </lineage>
</organism>
<evidence type="ECO:0000256" key="1">
    <source>
        <dbReference type="ARBA" id="ARBA00001946"/>
    </source>
</evidence>
<evidence type="ECO:0000256" key="8">
    <source>
        <dbReference type="ARBA" id="ARBA00022842"/>
    </source>
</evidence>
<proteinExistence type="predicted"/>
<dbReference type="Gene3D" id="3.50.40.10">
    <property type="entry name" value="Phenylalanyl-trna Synthetase, Chain B, domain 3"/>
    <property type="match status" value="1"/>
</dbReference>
<keyword evidence="8" id="KW-0460">Magnesium</keyword>
<dbReference type="EC" id="6.1.1.20" evidence="2"/>
<keyword evidence="4 12" id="KW-0436">Ligase</keyword>
<dbReference type="InterPro" id="IPR005146">
    <property type="entry name" value="B3/B4_tRNA-bd"/>
</dbReference>
<dbReference type="PANTHER" id="PTHR10947:SF0">
    <property type="entry name" value="PHENYLALANINE--TRNA LIGASE BETA SUBUNIT"/>
    <property type="match status" value="1"/>
</dbReference>
<sequence length="474" mass="50781">MKISLEWLSQYLPGPLDAQAAADALTHGGLPVEVIERHGDDTVLDVEVTSNRGDCLSHLGVARELAALLGRRFDDVNPAARESAAPAGSATSVRIEAPDLCPHYTARILRGVRIRPSPAWMTRRLEAVGLRPVNNVVDVTNYVMFELGQPLHAFDFDRLDGRQIVVRRAAAGEKLISLDGHERALSPDMLVIADAARPAALAGVMGGRDSEVSGATVNVLLESARFDPLAVRQAARALAMRSDSSYRFERGLDPTLPERASRRAAQLILETAGGELLAGDASAGEPDFAPKRLALRLPRLKQVLGIELPVEAVVDALRRLGLAPVLQGDRVETTVPSYRLDLNIEVDLIEEVARVVGYDKIPIRDEIAIRLTPPDPDLSTIETIRSTLVGAGYFEAITFSFVSDALAPDFVDAADGSAAPGKKGGPGGLPLPRADAAVRKADAHLRPSILPGLLEAVRRNETVGTPDARLFEIG</sequence>
<dbReference type="SUPFAM" id="SSF55681">
    <property type="entry name" value="Class II aaRS and biotin synthetases"/>
    <property type="match status" value="1"/>
</dbReference>
<gene>
    <name evidence="12" type="ORF">AVDCRST_MAG64-3371</name>
</gene>
<dbReference type="InterPro" id="IPR005147">
    <property type="entry name" value="tRNA_synthase_B5-dom"/>
</dbReference>
<keyword evidence="6" id="KW-0547">Nucleotide-binding</keyword>
<keyword evidence="5" id="KW-0479">Metal-binding</keyword>
<dbReference type="GO" id="GO:0004826">
    <property type="term" value="F:phenylalanine-tRNA ligase activity"/>
    <property type="evidence" value="ECO:0007669"/>
    <property type="project" value="UniProtKB-EC"/>
</dbReference>
<dbReference type="Pfam" id="PF03483">
    <property type="entry name" value="B3_4"/>
    <property type="match status" value="1"/>
</dbReference>
<dbReference type="PANTHER" id="PTHR10947">
    <property type="entry name" value="PHENYLALANYL-TRNA SYNTHETASE BETA CHAIN AND LEUCINE-RICH REPEAT-CONTAINING PROTEIN 47"/>
    <property type="match status" value="1"/>
</dbReference>
<dbReference type="PROSITE" id="PS51483">
    <property type="entry name" value="B5"/>
    <property type="match status" value="1"/>
</dbReference>
<feature type="non-terminal residue" evidence="12">
    <location>
        <position position="474"/>
    </location>
</feature>
<keyword evidence="9" id="KW-0648">Protein biosynthesis</keyword>
<dbReference type="AlphaFoldDB" id="A0A6J4PYR7"/>